<dbReference type="PROSITE" id="PS50089">
    <property type="entry name" value="ZF_RING_2"/>
    <property type="match status" value="1"/>
</dbReference>
<feature type="domain" description="RING-type" evidence="3">
    <location>
        <begin position="338"/>
        <end position="376"/>
    </location>
</feature>
<name>A0A445BMS4_ARAHY</name>
<feature type="compositionally biased region" description="Acidic residues" evidence="2">
    <location>
        <begin position="238"/>
        <end position="247"/>
    </location>
</feature>
<comment type="caution">
    <text evidence="4">The sequence shown here is derived from an EMBL/GenBank/DDBJ whole genome shotgun (WGS) entry which is preliminary data.</text>
</comment>
<dbReference type="Pfam" id="PF13920">
    <property type="entry name" value="zf-C3HC4_3"/>
    <property type="match status" value="1"/>
</dbReference>
<organism evidence="4 5">
    <name type="scientific">Arachis hypogaea</name>
    <name type="common">Peanut</name>
    <dbReference type="NCBI Taxonomy" id="3818"/>
    <lineage>
        <taxon>Eukaryota</taxon>
        <taxon>Viridiplantae</taxon>
        <taxon>Streptophyta</taxon>
        <taxon>Embryophyta</taxon>
        <taxon>Tracheophyta</taxon>
        <taxon>Spermatophyta</taxon>
        <taxon>Magnoliopsida</taxon>
        <taxon>eudicotyledons</taxon>
        <taxon>Gunneridae</taxon>
        <taxon>Pentapetalae</taxon>
        <taxon>rosids</taxon>
        <taxon>fabids</taxon>
        <taxon>Fabales</taxon>
        <taxon>Fabaceae</taxon>
        <taxon>Papilionoideae</taxon>
        <taxon>50 kb inversion clade</taxon>
        <taxon>dalbergioids sensu lato</taxon>
        <taxon>Dalbergieae</taxon>
        <taxon>Pterocarpus clade</taxon>
        <taxon>Arachis</taxon>
    </lineage>
</organism>
<evidence type="ECO:0000256" key="1">
    <source>
        <dbReference type="PROSITE-ProRule" id="PRU00175"/>
    </source>
</evidence>
<dbReference type="SUPFAM" id="SSF57850">
    <property type="entry name" value="RING/U-box"/>
    <property type="match status" value="1"/>
</dbReference>
<keyword evidence="1" id="KW-0862">Zinc</keyword>
<protein>
    <recommendedName>
        <fullName evidence="3">RING-type domain-containing protein</fullName>
    </recommendedName>
</protein>
<accession>A0A445BMS4</accession>
<evidence type="ECO:0000259" key="3">
    <source>
        <dbReference type="PROSITE" id="PS50089"/>
    </source>
</evidence>
<feature type="region of interest" description="Disordered" evidence="2">
    <location>
        <begin position="158"/>
        <end position="288"/>
    </location>
</feature>
<evidence type="ECO:0000256" key="2">
    <source>
        <dbReference type="SAM" id="MobiDB-lite"/>
    </source>
</evidence>
<keyword evidence="1" id="KW-0863">Zinc-finger</keyword>
<dbReference type="EMBL" id="SDMP01000009">
    <property type="protein sequence ID" value="RYR39951.1"/>
    <property type="molecule type" value="Genomic_DNA"/>
</dbReference>
<dbReference type="AlphaFoldDB" id="A0A445BMS4"/>
<dbReference type="STRING" id="3818.A0A445BMS4"/>
<dbReference type="Gene3D" id="3.30.40.10">
    <property type="entry name" value="Zinc/RING finger domain, C3HC4 (zinc finger)"/>
    <property type="match status" value="1"/>
</dbReference>
<reference evidence="4 5" key="1">
    <citation type="submission" date="2019-01" db="EMBL/GenBank/DDBJ databases">
        <title>Sequencing of cultivated peanut Arachis hypogaea provides insights into genome evolution and oil improvement.</title>
        <authorList>
            <person name="Chen X."/>
        </authorList>
    </citation>
    <scope>NUCLEOTIDE SEQUENCE [LARGE SCALE GENOMIC DNA]</scope>
    <source>
        <strain evidence="5">cv. Fuhuasheng</strain>
        <tissue evidence="4">Leaves</tissue>
    </source>
</reference>
<evidence type="ECO:0000313" key="4">
    <source>
        <dbReference type="EMBL" id="RYR39951.1"/>
    </source>
</evidence>
<dbReference type="GO" id="GO:0008270">
    <property type="term" value="F:zinc ion binding"/>
    <property type="evidence" value="ECO:0007669"/>
    <property type="project" value="UniProtKB-KW"/>
</dbReference>
<dbReference type="PANTHER" id="PTHR46629">
    <property type="entry name" value="OS01G0917900 PROTEIN"/>
    <property type="match status" value="1"/>
</dbReference>
<gene>
    <name evidence="4" type="ORF">Ahy_A09g045593</name>
</gene>
<keyword evidence="5" id="KW-1185">Reference proteome</keyword>
<feature type="compositionally biased region" description="Low complexity" evidence="2">
    <location>
        <begin position="259"/>
        <end position="277"/>
    </location>
</feature>
<dbReference type="InterPro" id="IPR001841">
    <property type="entry name" value="Znf_RING"/>
</dbReference>
<proteinExistence type="predicted"/>
<dbReference type="Proteomes" id="UP000289738">
    <property type="component" value="Chromosome A09"/>
</dbReference>
<dbReference type="CDD" id="cd16449">
    <property type="entry name" value="RING-HC"/>
    <property type="match status" value="1"/>
</dbReference>
<dbReference type="InterPro" id="IPR013083">
    <property type="entry name" value="Znf_RING/FYVE/PHD"/>
</dbReference>
<keyword evidence="1" id="KW-0479">Metal-binding</keyword>
<dbReference type="SMART" id="SM00184">
    <property type="entry name" value="RING"/>
    <property type="match status" value="1"/>
</dbReference>
<evidence type="ECO:0000313" key="5">
    <source>
        <dbReference type="Proteomes" id="UP000289738"/>
    </source>
</evidence>
<sequence>MVIPIRVFLSPKPCNLALSLHRCPRQYRCHGLLCANLGNAGIRNDVAGIRPRKCILKGRIDDQMSGQRETLAGLTLDDVLAKQKAFYHSQSNTKTLLDILKDDVSFNKNRKSWKAFKDTLLLKRYGSAWTRIPTSDIPISFCRRPSLKHFQSMADNTDNVDEVPALPPPSLAPKATFSRRSSTRYSSPSEVTFTAGDPTEPAPAGSALLRPQLSRRNSSGMVSEPFRKGRVVTFRDNLDDEEQDEEDGSRADGSRTLSAREAVAAQEAAEAAAAGEVVGEGEEDEATQPVMMSLMDLLEETDREMGLEGSRYILSDEEDFDEDEEDEDGDGDDLEYTCSVCMVRHKANAISRCGHSYCRMCSRELMAGKGNCPLCNNFVVEILDIF</sequence>
<feature type="compositionally biased region" description="Low complexity" evidence="2">
    <location>
        <begin position="178"/>
        <end position="189"/>
    </location>
</feature>